<dbReference type="PROSITE" id="PS50846">
    <property type="entry name" value="HMA_2"/>
    <property type="match status" value="1"/>
</dbReference>
<dbReference type="InterPro" id="IPR006121">
    <property type="entry name" value="HMA_dom"/>
</dbReference>
<dbReference type="STRING" id="43335.A0A4U5P2T8"/>
<evidence type="ECO:0000259" key="2">
    <source>
        <dbReference type="PROSITE" id="PS50846"/>
    </source>
</evidence>
<dbReference type="SUPFAM" id="SSF55008">
    <property type="entry name" value="HMA, heavy metal-associated domain"/>
    <property type="match status" value="1"/>
</dbReference>
<reference evidence="3" key="1">
    <citation type="submission" date="2018-10" db="EMBL/GenBank/DDBJ databases">
        <title>Population genomic analysis revealed the cold adaptation of white poplar.</title>
        <authorList>
            <person name="Liu Y.-J."/>
        </authorList>
    </citation>
    <scope>NUCLEOTIDE SEQUENCE [LARGE SCALE GENOMIC DNA]</scope>
    <source>
        <strain evidence="3">PAL-ZL1</strain>
    </source>
</reference>
<comment type="caution">
    <text evidence="3">The sequence shown here is derived from an EMBL/GenBank/DDBJ whole genome shotgun (WGS) entry which is preliminary data.</text>
</comment>
<proteinExistence type="predicted"/>
<dbReference type="PANTHER" id="PTHR46932">
    <property type="entry name" value="HEAVY METAL-ASSOCIATED ISOPRENYLATED PLANT PROTEIN 47"/>
    <property type="match status" value="1"/>
</dbReference>
<dbReference type="PANTHER" id="PTHR46932:SF12">
    <property type="entry name" value="HEAVY METAL-ASSOCIATED ISOPRENYLATED PLANT PROTEIN 47"/>
    <property type="match status" value="1"/>
</dbReference>
<dbReference type="GO" id="GO:0046872">
    <property type="term" value="F:metal ion binding"/>
    <property type="evidence" value="ECO:0007669"/>
    <property type="project" value="InterPro"/>
</dbReference>
<feature type="domain" description="HMA" evidence="2">
    <location>
        <begin position="2"/>
        <end position="66"/>
    </location>
</feature>
<gene>
    <name evidence="3" type="ORF">D5086_0000236980</name>
</gene>
<organism evidence="3">
    <name type="scientific">Populus alba</name>
    <name type="common">White poplar</name>
    <dbReference type="NCBI Taxonomy" id="43335"/>
    <lineage>
        <taxon>Eukaryota</taxon>
        <taxon>Viridiplantae</taxon>
        <taxon>Streptophyta</taxon>
        <taxon>Embryophyta</taxon>
        <taxon>Tracheophyta</taxon>
        <taxon>Spermatophyta</taxon>
        <taxon>Magnoliopsida</taxon>
        <taxon>eudicotyledons</taxon>
        <taxon>Gunneridae</taxon>
        <taxon>Pentapetalae</taxon>
        <taxon>rosids</taxon>
        <taxon>fabids</taxon>
        <taxon>Malpighiales</taxon>
        <taxon>Salicaceae</taxon>
        <taxon>Saliceae</taxon>
        <taxon>Populus</taxon>
    </lineage>
</organism>
<accession>A0A4U5P2T8</accession>
<dbReference type="InterPro" id="IPR036163">
    <property type="entry name" value="HMA_dom_sf"/>
</dbReference>
<feature type="region of interest" description="Disordered" evidence="1">
    <location>
        <begin position="70"/>
        <end position="90"/>
    </location>
</feature>
<evidence type="ECO:0000256" key="1">
    <source>
        <dbReference type="SAM" id="MobiDB-lite"/>
    </source>
</evidence>
<evidence type="ECO:0000313" key="3">
    <source>
        <dbReference type="EMBL" id="TKR90050.1"/>
    </source>
</evidence>
<protein>
    <recommendedName>
        <fullName evidence="2">HMA domain-containing protein</fullName>
    </recommendedName>
</protein>
<dbReference type="EMBL" id="RCHU01000896">
    <property type="protein sequence ID" value="TKR90050.1"/>
    <property type="molecule type" value="Genomic_DNA"/>
</dbReference>
<dbReference type="Gene3D" id="3.30.70.100">
    <property type="match status" value="1"/>
</dbReference>
<dbReference type="InterPro" id="IPR042885">
    <property type="entry name" value="HIPP47/16"/>
</dbReference>
<name>A0A4U5P2T8_POPAL</name>
<sequence length="202" mass="22865">MKQKIVIKVNMNCDECRTKAKKIAATACGVTSVALEAAKDQIVVVGEEVDSVKLAKSLRKKVGHAVLMSVQEEKDKGKDEKKEDDKKPTLYCYPQPPPYAVLTVRYTPRRNSVADRKNHTLEANGIEQQQQLYQVISVDGMGMPSLDHLSQTYDEKELLRTPPQKFFELKNKPSRKTLSEWKSYPSLTSLGNAEYQNDIQHL</sequence>
<feature type="compositionally biased region" description="Basic and acidic residues" evidence="1">
    <location>
        <begin position="71"/>
        <end position="88"/>
    </location>
</feature>
<dbReference type="AlphaFoldDB" id="A0A4U5P2T8"/>